<comment type="caution">
    <text evidence="2">The sequence shown here is derived from an EMBL/GenBank/DDBJ whole genome shotgun (WGS) entry which is preliminary data.</text>
</comment>
<dbReference type="RefSeq" id="WP_354368844.1">
    <property type="nucleotide sequence ID" value="NZ_JBEPLN010000016.1"/>
</dbReference>
<accession>A0ABV2JFB5</accession>
<dbReference type="NCBIfam" id="TIGR01671">
    <property type="entry name" value="phage_TIGR01671"/>
    <property type="match status" value="1"/>
</dbReference>
<dbReference type="InterPro" id="IPR023385">
    <property type="entry name" value="YopX-like_C"/>
</dbReference>
<proteinExistence type="predicted"/>
<organism evidence="2 3">
    <name type="scientific">Streptococcus porcorum</name>
    <dbReference type="NCBI Taxonomy" id="701526"/>
    <lineage>
        <taxon>Bacteria</taxon>
        <taxon>Bacillati</taxon>
        <taxon>Bacillota</taxon>
        <taxon>Bacilli</taxon>
        <taxon>Lactobacillales</taxon>
        <taxon>Streptococcaceae</taxon>
        <taxon>Streptococcus</taxon>
    </lineage>
</organism>
<dbReference type="SUPFAM" id="SSF159006">
    <property type="entry name" value="YopX-like"/>
    <property type="match status" value="1"/>
</dbReference>
<dbReference type="InterPro" id="IPR010024">
    <property type="entry name" value="CHP16711"/>
</dbReference>
<gene>
    <name evidence="2" type="ORF">ABID28_001102</name>
</gene>
<dbReference type="Proteomes" id="UP001549037">
    <property type="component" value="Unassembled WGS sequence"/>
</dbReference>
<evidence type="ECO:0000313" key="2">
    <source>
        <dbReference type="EMBL" id="MET3634459.1"/>
    </source>
</evidence>
<reference evidence="2 3" key="1">
    <citation type="submission" date="2024-06" db="EMBL/GenBank/DDBJ databases">
        <title>Genomic Encyclopedia of Type Strains, Phase IV (KMG-IV): sequencing the most valuable type-strain genomes for metagenomic binning, comparative biology and taxonomic classification.</title>
        <authorList>
            <person name="Goeker M."/>
        </authorList>
    </citation>
    <scope>NUCLEOTIDE SEQUENCE [LARGE SCALE GENOMIC DNA]</scope>
    <source>
        <strain evidence="2 3">DSM 28302</strain>
    </source>
</reference>
<protein>
    <submittedName>
        <fullName evidence="2">Phage protein (TIGR01671 family)</fullName>
    </submittedName>
</protein>
<dbReference type="Gene3D" id="2.30.30.290">
    <property type="entry name" value="YopX-like domains"/>
    <property type="match status" value="1"/>
</dbReference>
<evidence type="ECO:0000259" key="1">
    <source>
        <dbReference type="Pfam" id="PF09643"/>
    </source>
</evidence>
<dbReference type="EMBL" id="JBEPLN010000016">
    <property type="protein sequence ID" value="MET3634459.1"/>
    <property type="molecule type" value="Genomic_DNA"/>
</dbReference>
<dbReference type="InterPro" id="IPR019096">
    <property type="entry name" value="YopX_protein"/>
</dbReference>
<name>A0ABV2JFB5_9STRE</name>
<feature type="domain" description="YopX protein" evidence="1">
    <location>
        <begin position="19"/>
        <end position="130"/>
    </location>
</feature>
<dbReference type="Pfam" id="PF09643">
    <property type="entry name" value="YopX"/>
    <property type="match status" value="1"/>
</dbReference>
<sequence>MIPKFRVAYKNKILGEVGSIDFIDETITVPVYDNETGEYLAGYELGLNQAILMQSTGLFDVNGKEIFEGDVVKLVDEYGSGISMVILQEGALGMIIEEVFVPFVAMSILSCVDYTLEVIGNIYENPELLEATNN</sequence>
<keyword evidence="3" id="KW-1185">Reference proteome</keyword>
<evidence type="ECO:0000313" key="3">
    <source>
        <dbReference type="Proteomes" id="UP001549037"/>
    </source>
</evidence>